<protein>
    <submittedName>
        <fullName evidence="1">Uncharacterized protein</fullName>
    </submittedName>
</protein>
<sequence length="108" mass="12312">MSKGPQKLNFILFTLFLSINLCLSLSQSQQNPNFVARLSKYGIDFFGLIGHKLVNKELPKTNFPDILLPIDDGPGSGIFLFLNFYHAYSNISKYILVHKFLLKLKLSF</sequence>
<keyword evidence="2" id="KW-1185">Reference proteome</keyword>
<dbReference type="Proteomes" id="UP001497535">
    <property type="component" value="Unassembled WGS sequence"/>
</dbReference>
<reference evidence="1" key="1">
    <citation type="submission" date="2023-11" db="EMBL/GenBank/DDBJ databases">
        <authorList>
            <person name="Poullet M."/>
        </authorList>
    </citation>
    <scope>NUCLEOTIDE SEQUENCE</scope>
    <source>
        <strain evidence="1">E1834</strain>
    </source>
</reference>
<evidence type="ECO:0000313" key="2">
    <source>
        <dbReference type="Proteomes" id="UP001497535"/>
    </source>
</evidence>
<dbReference type="EMBL" id="CAVMJV010000049">
    <property type="protein sequence ID" value="CAK5082985.1"/>
    <property type="molecule type" value="Genomic_DNA"/>
</dbReference>
<comment type="caution">
    <text evidence="1">The sequence shown here is derived from an EMBL/GenBank/DDBJ whole genome shotgun (WGS) entry which is preliminary data.</text>
</comment>
<name>A0ACB0ZVH4_MELEN</name>
<evidence type="ECO:0000313" key="1">
    <source>
        <dbReference type="EMBL" id="CAK5082985.1"/>
    </source>
</evidence>
<organism evidence="1 2">
    <name type="scientific">Meloidogyne enterolobii</name>
    <name type="common">Root-knot nematode worm</name>
    <name type="synonym">Meloidogyne mayaguensis</name>
    <dbReference type="NCBI Taxonomy" id="390850"/>
    <lineage>
        <taxon>Eukaryota</taxon>
        <taxon>Metazoa</taxon>
        <taxon>Ecdysozoa</taxon>
        <taxon>Nematoda</taxon>
        <taxon>Chromadorea</taxon>
        <taxon>Rhabditida</taxon>
        <taxon>Tylenchina</taxon>
        <taxon>Tylenchomorpha</taxon>
        <taxon>Tylenchoidea</taxon>
        <taxon>Meloidogynidae</taxon>
        <taxon>Meloidogyninae</taxon>
        <taxon>Meloidogyne</taxon>
    </lineage>
</organism>
<gene>
    <name evidence="1" type="ORF">MENTE1834_LOCUS30293</name>
</gene>
<accession>A0ACB0ZVH4</accession>
<proteinExistence type="predicted"/>